<name>A0A937A0Y9_9FLAO</name>
<keyword evidence="1" id="KW-0732">Signal</keyword>
<feature type="chain" id="PRO_5037735462" evidence="1">
    <location>
        <begin position="23"/>
        <end position="306"/>
    </location>
</feature>
<gene>
    <name evidence="2" type="ORF">JJQ60_02840</name>
</gene>
<feature type="signal peptide" evidence="1">
    <location>
        <begin position="1"/>
        <end position="22"/>
    </location>
</feature>
<dbReference type="EMBL" id="JAERQJ010000001">
    <property type="protein sequence ID" value="MBL0682444.1"/>
    <property type="molecule type" value="Genomic_DNA"/>
</dbReference>
<accession>A0A937A0Y9</accession>
<dbReference type="AlphaFoldDB" id="A0A937A0Y9"/>
<dbReference type="Gene3D" id="3.10.450.50">
    <property type="match status" value="1"/>
</dbReference>
<sequence length="306" mass="35814">MKLSYISVLVILIFFSCTNSSTKEPDIKTSEDRAIKKQLQQYNIRIIDAAKTKSFTKISDLYADDVMLMAEYHPLIKNKKNIKRYYDEIFDRETLKKYSREIIEITVFEKRVIEIGLFTKILDNAKEYRGKYLNVWKLSNDTQLTLKAQAFGYLHPIEDPNALIVEGINAVKYNAIGIPWEMEAYSALNKTNVMDRIPERSANGYTKDAMYLPFADTIKTGKATLIKHYKEYYKYPVKIDSIQGWTYDYDVVEDGYIRYTGFYVDWSVPEFSGNTQGSGISYWRRVEDNSLRIHRQIGTHIHKKEE</sequence>
<dbReference type="InterPro" id="IPR032710">
    <property type="entry name" value="NTF2-like_dom_sf"/>
</dbReference>
<organism evidence="2 3">
    <name type="scientific">Aquimarina mytili</name>
    <dbReference type="NCBI Taxonomy" id="874423"/>
    <lineage>
        <taxon>Bacteria</taxon>
        <taxon>Pseudomonadati</taxon>
        <taxon>Bacteroidota</taxon>
        <taxon>Flavobacteriia</taxon>
        <taxon>Flavobacteriales</taxon>
        <taxon>Flavobacteriaceae</taxon>
        <taxon>Aquimarina</taxon>
    </lineage>
</organism>
<comment type="caution">
    <text evidence="2">The sequence shown here is derived from an EMBL/GenBank/DDBJ whole genome shotgun (WGS) entry which is preliminary data.</text>
</comment>
<reference evidence="2" key="1">
    <citation type="submission" date="2021-01" db="EMBL/GenBank/DDBJ databases">
        <authorList>
            <person name="Zhong Y.L."/>
        </authorList>
    </citation>
    <scope>NUCLEOTIDE SEQUENCE</scope>
    <source>
        <strain evidence="2">KCTC 23302</strain>
    </source>
</reference>
<dbReference type="PROSITE" id="PS51257">
    <property type="entry name" value="PROKAR_LIPOPROTEIN"/>
    <property type="match status" value="1"/>
</dbReference>
<dbReference type="SUPFAM" id="SSF54427">
    <property type="entry name" value="NTF2-like"/>
    <property type="match status" value="1"/>
</dbReference>
<keyword evidence="3" id="KW-1185">Reference proteome</keyword>
<evidence type="ECO:0000313" key="2">
    <source>
        <dbReference type="EMBL" id="MBL0682444.1"/>
    </source>
</evidence>
<dbReference type="Proteomes" id="UP000651057">
    <property type="component" value="Unassembled WGS sequence"/>
</dbReference>
<proteinExistence type="predicted"/>
<dbReference type="RefSeq" id="WP_201916433.1">
    <property type="nucleotide sequence ID" value="NZ_BAABAX010000001.1"/>
</dbReference>
<evidence type="ECO:0000313" key="3">
    <source>
        <dbReference type="Proteomes" id="UP000651057"/>
    </source>
</evidence>
<protein>
    <submittedName>
        <fullName evidence="2">Nuclear transport factor 2 family protein</fullName>
    </submittedName>
</protein>
<evidence type="ECO:0000256" key="1">
    <source>
        <dbReference type="SAM" id="SignalP"/>
    </source>
</evidence>